<dbReference type="AlphaFoldDB" id="A0A6A6T4Y4"/>
<proteinExistence type="predicted"/>
<gene>
    <name evidence="2" type="ORF">K491DRAFT_497875</name>
</gene>
<keyword evidence="1" id="KW-0472">Membrane</keyword>
<evidence type="ECO:0000313" key="3">
    <source>
        <dbReference type="Proteomes" id="UP000799324"/>
    </source>
</evidence>
<protein>
    <submittedName>
        <fullName evidence="2">Uncharacterized protein</fullName>
    </submittedName>
</protein>
<organism evidence="2 3">
    <name type="scientific">Lophiostoma macrostomum CBS 122681</name>
    <dbReference type="NCBI Taxonomy" id="1314788"/>
    <lineage>
        <taxon>Eukaryota</taxon>
        <taxon>Fungi</taxon>
        <taxon>Dikarya</taxon>
        <taxon>Ascomycota</taxon>
        <taxon>Pezizomycotina</taxon>
        <taxon>Dothideomycetes</taxon>
        <taxon>Pleosporomycetidae</taxon>
        <taxon>Pleosporales</taxon>
        <taxon>Lophiostomataceae</taxon>
        <taxon>Lophiostoma</taxon>
    </lineage>
</organism>
<sequence>MGVHGGYGSNVGVNCFCGIHGPGQLDGYCQKNDTVSLRVESFMAVALFFYFAFQGIFHVLVVTQYQRKNTLELWGSLNSQLAIKEVTQSSLSNT</sequence>
<dbReference type="Proteomes" id="UP000799324">
    <property type="component" value="Unassembled WGS sequence"/>
</dbReference>
<name>A0A6A6T4Y4_9PLEO</name>
<evidence type="ECO:0000313" key="2">
    <source>
        <dbReference type="EMBL" id="KAF2653878.1"/>
    </source>
</evidence>
<keyword evidence="1" id="KW-0812">Transmembrane</keyword>
<keyword evidence="1" id="KW-1133">Transmembrane helix</keyword>
<feature type="transmembrane region" description="Helical" evidence="1">
    <location>
        <begin position="42"/>
        <end position="62"/>
    </location>
</feature>
<accession>A0A6A6T4Y4</accession>
<evidence type="ECO:0000256" key="1">
    <source>
        <dbReference type="SAM" id="Phobius"/>
    </source>
</evidence>
<reference evidence="2" key="1">
    <citation type="journal article" date="2020" name="Stud. Mycol.">
        <title>101 Dothideomycetes genomes: a test case for predicting lifestyles and emergence of pathogens.</title>
        <authorList>
            <person name="Haridas S."/>
            <person name="Albert R."/>
            <person name="Binder M."/>
            <person name="Bloem J."/>
            <person name="Labutti K."/>
            <person name="Salamov A."/>
            <person name="Andreopoulos B."/>
            <person name="Baker S."/>
            <person name="Barry K."/>
            <person name="Bills G."/>
            <person name="Bluhm B."/>
            <person name="Cannon C."/>
            <person name="Castanera R."/>
            <person name="Culley D."/>
            <person name="Daum C."/>
            <person name="Ezra D."/>
            <person name="Gonzalez J."/>
            <person name="Henrissat B."/>
            <person name="Kuo A."/>
            <person name="Liang C."/>
            <person name="Lipzen A."/>
            <person name="Lutzoni F."/>
            <person name="Magnuson J."/>
            <person name="Mondo S."/>
            <person name="Nolan M."/>
            <person name="Ohm R."/>
            <person name="Pangilinan J."/>
            <person name="Park H.-J."/>
            <person name="Ramirez L."/>
            <person name="Alfaro M."/>
            <person name="Sun H."/>
            <person name="Tritt A."/>
            <person name="Yoshinaga Y."/>
            <person name="Zwiers L.-H."/>
            <person name="Turgeon B."/>
            <person name="Goodwin S."/>
            <person name="Spatafora J."/>
            <person name="Crous P."/>
            <person name="Grigoriev I."/>
        </authorList>
    </citation>
    <scope>NUCLEOTIDE SEQUENCE</scope>
    <source>
        <strain evidence="2">CBS 122681</strain>
    </source>
</reference>
<dbReference type="EMBL" id="MU004373">
    <property type="protein sequence ID" value="KAF2653878.1"/>
    <property type="molecule type" value="Genomic_DNA"/>
</dbReference>
<keyword evidence="3" id="KW-1185">Reference proteome</keyword>